<evidence type="ECO:0000256" key="6">
    <source>
        <dbReference type="ARBA" id="ARBA00023157"/>
    </source>
</evidence>
<reference evidence="11 12" key="1">
    <citation type="submission" date="2020-08" db="EMBL/GenBank/DDBJ databases">
        <title>Genomic Encyclopedia of Type Strains, Phase IV (KMG-IV): sequencing the most valuable type-strain genomes for metagenomic binning, comparative biology and taxonomic classification.</title>
        <authorList>
            <person name="Goeker M."/>
        </authorList>
    </citation>
    <scope>NUCLEOTIDE SEQUENCE [LARGE SCALE GENOMIC DNA]</scope>
    <source>
        <strain evidence="11 12">DSM 103733</strain>
    </source>
</reference>
<evidence type="ECO:0000256" key="5">
    <source>
        <dbReference type="ARBA" id="ARBA00023002"/>
    </source>
</evidence>
<evidence type="ECO:0000256" key="4">
    <source>
        <dbReference type="ARBA" id="ARBA00022748"/>
    </source>
</evidence>
<dbReference type="InterPro" id="IPR013766">
    <property type="entry name" value="Thioredoxin_domain"/>
</dbReference>
<gene>
    <name evidence="11" type="ORF">HNQ77_000477</name>
</gene>
<evidence type="ECO:0000256" key="1">
    <source>
        <dbReference type="ARBA" id="ARBA00004196"/>
    </source>
</evidence>
<dbReference type="SUPFAM" id="SSF52833">
    <property type="entry name" value="Thioredoxin-like"/>
    <property type="match status" value="1"/>
</dbReference>
<feature type="region of interest" description="Disordered" evidence="8">
    <location>
        <begin position="65"/>
        <end position="91"/>
    </location>
</feature>
<dbReference type="AlphaFoldDB" id="A0A841JRY2"/>
<evidence type="ECO:0000256" key="7">
    <source>
        <dbReference type="ARBA" id="ARBA00023284"/>
    </source>
</evidence>
<comment type="subcellular location">
    <subcellularLocation>
        <location evidence="1">Cell envelope</location>
    </subcellularLocation>
</comment>
<dbReference type="GO" id="GO:0030313">
    <property type="term" value="C:cell envelope"/>
    <property type="evidence" value="ECO:0007669"/>
    <property type="project" value="UniProtKB-SubCell"/>
</dbReference>
<dbReference type="Proteomes" id="UP000538666">
    <property type="component" value="Unassembled WGS sequence"/>
</dbReference>
<dbReference type="PANTHER" id="PTHR42852:SF6">
    <property type="entry name" value="THIOL:DISULFIDE INTERCHANGE PROTEIN DSBE"/>
    <property type="match status" value="1"/>
</dbReference>
<protein>
    <submittedName>
        <fullName evidence="11">Peroxiredoxin</fullName>
    </submittedName>
</protein>
<dbReference type="InterPro" id="IPR017937">
    <property type="entry name" value="Thioredoxin_CS"/>
</dbReference>
<dbReference type="PROSITE" id="PS51355">
    <property type="entry name" value="GLUTATHIONE_PEROXID_3"/>
    <property type="match status" value="1"/>
</dbReference>
<keyword evidence="9" id="KW-0812">Transmembrane</keyword>
<evidence type="ECO:0000313" key="12">
    <source>
        <dbReference type="Proteomes" id="UP000538666"/>
    </source>
</evidence>
<dbReference type="PROSITE" id="PS00194">
    <property type="entry name" value="THIOREDOXIN_1"/>
    <property type="match status" value="1"/>
</dbReference>
<sequence length="252" mass="26856">MTTNAQTPPGAGAKEKKPANRNVLVIVIVLVALGLMGWAGLKNYQQRKQQEAKLKEFQAMVVKSGPAEQTPGQPAGAGTPANAADDPQFANPLAGKMAPNFTLKDTTGKKVSLSSYRGKAVIVDFWATWCAPCKVEIPWLEKLHDQYAAQGLEVLGVSEDDLDLDDPAKLLKEKQEIADSATKLHINYPVVIDDSNVAKPYGGIDALPTTFFVGRDGMVVAATVGLADRDEIEADIKKALGTGNPSTKGQSE</sequence>
<dbReference type="InterPro" id="IPR000889">
    <property type="entry name" value="Glutathione_peroxidase"/>
</dbReference>
<dbReference type="CDD" id="cd02966">
    <property type="entry name" value="TlpA_like_family"/>
    <property type="match status" value="1"/>
</dbReference>
<keyword evidence="9" id="KW-0472">Membrane</keyword>
<keyword evidence="4" id="KW-0201">Cytochrome c-type biogenesis</keyword>
<dbReference type="InterPro" id="IPR036249">
    <property type="entry name" value="Thioredoxin-like_sf"/>
</dbReference>
<keyword evidence="6" id="KW-1015">Disulfide bond</keyword>
<dbReference type="Gene3D" id="3.40.30.10">
    <property type="entry name" value="Glutaredoxin"/>
    <property type="match status" value="1"/>
</dbReference>
<keyword evidence="3" id="KW-0575">Peroxidase</keyword>
<dbReference type="PROSITE" id="PS51352">
    <property type="entry name" value="THIOREDOXIN_2"/>
    <property type="match status" value="1"/>
</dbReference>
<comment type="caution">
    <text evidence="11">The sequence shown here is derived from an EMBL/GenBank/DDBJ whole genome shotgun (WGS) entry which is preliminary data.</text>
</comment>
<comment type="similarity">
    <text evidence="2">Belongs to the glutathione peroxidase family.</text>
</comment>
<keyword evidence="5" id="KW-0560">Oxidoreductase</keyword>
<keyword evidence="7" id="KW-0676">Redox-active center</keyword>
<name>A0A841JRY2_9BACT</name>
<organism evidence="11 12">
    <name type="scientific">Silvibacterium bohemicum</name>
    <dbReference type="NCBI Taxonomy" id="1577686"/>
    <lineage>
        <taxon>Bacteria</taxon>
        <taxon>Pseudomonadati</taxon>
        <taxon>Acidobacteriota</taxon>
        <taxon>Terriglobia</taxon>
        <taxon>Terriglobales</taxon>
        <taxon>Acidobacteriaceae</taxon>
        <taxon>Silvibacterium</taxon>
    </lineage>
</organism>
<dbReference type="EMBL" id="JACHEK010000001">
    <property type="protein sequence ID" value="MBB6142539.1"/>
    <property type="molecule type" value="Genomic_DNA"/>
</dbReference>
<feature type="domain" description="Thioredoxin" evidence="10">
    <location>
        <begin position="92"/>
        <end position="241"/>
    </location>
</feature>
<dbReference type="InterPro" id="IPR000866">
    <property type="entry name" value="AhpC/TSA"/>
</dbReference>
<feature type="transmembrane region" description="Helical" evidence="9">
    <location>
        <begin position="23"/>
        <end position="41"/>
    </location>
</feature>
<evidence type="ECO:0000256" key="3">
    <source>
        <dbReference type="ARBA" id="ARBA00022559"/>
    </source>
</evidence>
<dbReference type="GO" id="GO:0006979">
    <property type="term" value="P:response to oxidative stress"/>
    <property type="evidence" value="ECO:0007669"/>
    <property type="project" value="InterPro"/>
</dbReference>
<proteinExistence type="inferred from homology"/>
<evidence type="ECO:0000256" key="2">
    <source>
        <dbReference type="ARBA" id="ARBA00006926"/>
    </source>
</evidence>
<dbReference type="GO" id="GO:0017004">
    <property type="term" value="P:cytochrome complex assembly"/>
    <property type="evidence" value="ECO:0007669"/>
    <property type="project" value="UniProtKB-KW"/>
</dbReference>
<keyword evidence="12" id="KW-1185">Reference proteome</keyword>
<accession>A0A841JRY2</accession>
<dbReference type="RefSeq" id="WP_050057750.1">
    <property type="nucleotide sequence ID" value="NZ_JACHEK010000001.1"/>
</dbReference>
<evidence type="ECO:0000259" key="10">
    <source>
        <dbReference type="PROSITE" id="PS51352"/>
    </source>
</evidence>
<dbReference type="PANTHER" id="PTHR42852">
    <property type="entry name" value="THIOL:DISULFIDE INTERCHANGE PROTEIN DSBE"/>
    <property type="match status" value="1"/>
</dbReference>
<evidence type="ECO:0000313" key="11">
    <source>
        <dbReference type="EMBL" id="MBB6142539.1"/>
    </source>
</evidence>
<dbReference type="InterPro" id="IPR050553">
    <property type="entry name" value="Thioredoxin_ResA/DsbE_sf"/>
</dbReference>
<evidence type="ECO:0000256" key="8">
    <source>
        <dbReference type="SAM" id="MobiDB-lite"/>
    </source>
</evidence>
<dbReference type="Pfam" id="PF00578">
    <property type="entry name" value="AhpC-TSA"/>
    <property type="match status" value="1"/>
</dbReference>
<evidence type="ECO:0000256" key="9">
    <source>
        <dbReference type="SAM" id="Phobius"/>
    </source>
</evidence>
<keyword evidence="9" id="KW-1133">Transmembrane helix</keyword>
<dbReference type="GO" id="GO:0004601">
    <property type="term" value="F:peroxidase activity"/>
    <property type="evidence" value="ECO:0007669"/>
    <property type="project" value="UniProtKB-KW"/>
</dbReference>